<dbReference type="OrthoDB" id="47375at2759"/>
<organism evidence="1 2">
    <name type="scientific">Amanita thiersii Skay4041</name>
    <dbReference type="NCBI Taxonomy" id="703135"/>
    <lineage>
        <taxon>Eukaryota</taxon>
        <taxon>Fungi</taxon>
        <taxon>Dikarya</taxon>
        <taxon>Basidiomycota</taxon>
        <taxon>Agaricomycotina</taxon>
        <taxon>Agaricomycetes</taxon>
        <taxon>Agaricomycetidae</taxon>
        <taxon>Agaricales</taxon>
        <taxon>Pluteineae</taxon>
        <taxon>Amanitaceae</taxon>
        <taxon>Amanita</taxon>
    </lineage>
</organism>
<evidence type="ECO:0000313" key="1">
    <source>
        <dbReference type="EMBL" id="PFH45030.1"/>
    </source>
</evidence>
<gene>
    <name evidence="1" type="ORF">AMATHDRAFT_72048</name>
</gene>
<reference evidence="1 2" key="1">
    <citation type="submission" date="2014-02" db="EMBL/GenBank/DDBJ databases">
        <title>Transposable element dynamics among asymbiotic and ectomycorrhizal Amanita fungi.</title>
        <authorList>
            <consortium name="DOE Joint Genome Institute"/>
            <person name="Hess J."/>
            <person name="Skrede I."/>
            <person name="Wolfe B."/>
            <person name="LaButti K."/>
            <person name="Ohm R.A."/>
            <person name="Grigoriev I.V."/>
            <person name="Pringle A."/>
        </authorList>
    </citation>
    <scope>NUCLEOTIDE SEQUENCE [LARGE SCALE GENOMIC DNA]</scope>
    <source>
        <strain evidence="1 2">SKay4041</strain>
    </source>
</reference>
<proteinExistence type="predicted"/>
<evidence type="ECO:0000313" key="2">
    <source>
        <dbReference type="Proteomes" id="UP000242287"/>
    </source>
</evidence>
<dbReference type="Proteomes" id="UP000242287">
    <property type="component" value="Unassembled WGS sequence"/>
</dbReference>
<accession>A0A2A9NBB5</accession>
<protein>
    <submittedName>
        <fullName evidence="1">Uncharacterized protein</fullName>
    </submittedName>
</protein>
<dbReference type="AlphaFoldDB" id="A0A2A9NBB5"/>
<dbReference type="EMBL" id="KZ302610">
    <property type="protein sequence ID" value="PFH45030.1"/>
    <property type="molecule type" value="Genomic_DNA"/>
</dbReference>
<sequence>MERLRSALGFRWTYHPATEANDTIVGAIMQCVALLREECAAAKSPTATEANFSLQEHHNTPLSSYCSFSWPADISTLAESTEILDLWTPDFLKPESIPKSSQDWQIHPFPPLLCTTRNYTVGNYPAKPPQHL</sequence>
<keyword evidence="2" id="KW-1185">Reference proteome</keyword>
<name>A0A2A9NBB5_9AGAR</name>